<gene>
    <name evidence="2" type="ORF">M569_04235</name>
</gene>
<evidence type="ECO:0000313" key="2">
    <source>
        <dbReference type="EMBL" id="EPS70527.1"/>
    </source>
</evidence>
<feature type="non-terminal residue" evidence="2">
    <location>
        <position position="1"/>
    </location>
</feature>
<keyword evidence="1" id="KW-0472">Membrane</keyword>
<reference evidence="2 3" key="1">
    <citation type="journal article" date="2013" name="BMC Genomics">
        <title>The miniature genome of a carnivorous plant Genlisea aurea contains a low number of genes and short non-coding sequences.</title>
        <authorList>
            <person name="Leushkin E.V."/>
            <person name="Sutormin R.A."/>
            <person name="Nabieva E.R."/>
            <person name="Penin A.A."/>
            <person name="Kondrashov A.S."/>
            <person name="Logacheva M.D."/>
        </authorList>
    </citation>
    <scope>NUCLEOTIDE SEQUENCE [LARGE SCALE GENOMIC DNA]</scope>
</reference>
<accession>S8EDB2</accession>
<comment type="caution">
    <text evidence="2">The sequence shown here is derived from an EMBL/GenBank/DDBJ whole genome shotgun (WGS) entry which is preliminary data.</text>
</comment>
<organism evidence="2 3">
    <name type="scientific">Genlisea aurea</name>
    <dbReference type="NCBI Taxonomy" id="192259"/>
    <lineage>
        <taxon>Eukaryota</taxon>
        <taxon>Viridiplantae</taxon>
        <taxon>Streptophyta</taxon>
        <taxon>Embryophyta</taxon>
        <taxon>Tracheophyta</taxon>
        <taxon>Spermatophyta</taxon>
        <taxon>Magnoliopsida</taxon>
        <taxon>eudicotyledons</taxon>
        <taxon>Gunneridae</taxon>
        <taxon>Pentapetalae</taxon>
        <taxon>asterids</taxon>
        <taxon>lamiids</taxon>
        <taxon>Lamiales</taxon>
        <taxon>Lentibulariaceae</taxon>
        <taxon>Genlisea</taxon>
    </lineage>
</organism>
<sequence>LSLYFSNFVFVCREIDLVFLVARNCINFFETKTGRDASIYTFLYRLILMILMFIIYVYCRKYFCARPGQQNLQIKDFYVSL</sequence>
<name>S8EDB2_9LAMI</name>
<feature type="transmembrane region" description="Helical" evidence="1">
    <location>
        <begin position="37"/>
        <end position="59"/>
    </location>
</feature>
<keyword evidence="1" id="KW-0812">Transmembrane</keyword>
<evidence type="ECO:0000256" key="1">
    <source>
        <dbReference type="SAM" id="Phobius"/>
    </source>
</evidence>
<dbReference type="Proteomes" id="UP000015453">
    <property type="component" value="Unassembled WGS sequence"/>
</dbReference>
<dbReference type="EMBL" id="AUSU01001658">
    <property type="protein sequence ID" value="EPS70527.1"/>
    <property type="molecule type" value="Genomic_DNA"/>
</dbReference>
<keyword evidence="3" id="KW-1185">Reference proteome</keyword>
<evidence type="ECO:0000313" key="3">
    <source>
        <dbReference type="Proteomes" id="UP000015453"/>
    </source>
</evidence>
<keyword evidence="1" id="KW-1133">Transmembrane helix</keyword>
<proteinExistence type="predicted"/>
<protein>
    <submittedName>
        <fullName evidence="2">Uncharacterized protein</fullName>
    </submittedName>
</protein>
<dbReference type="AlphaFoldDB" id="S8EDB2"/>